<reference evidence="1" key="1">
    <citation type="submission" date="2022-04" db="EMBL/GenBank/DDBJ databases">
        <title>Genome of the entomopathogenic fungus Entomophthora muscae.</title>
        <authorList>
            <person name="Elya C."/>
            <person name="Lovett B.R."/>
            <person name="Lee E."/>
            <person name="Macias A.M."/>
            <person name="Hajek A.E."/>
            <person name="De Bivort B.L."/>
            <person name="Kasson M.T."/>
            <person name="De Fine Licht H.H."/>
            <person name="Stajich J.E."/>
        </authorList>
    </citation>
    <scope>NUCLEOTIDE SEQUENCE</scope>
    <source>
        <strain evidence="1">Berkeley</strain>
    </source>
</reference>
<organism evidence="1 2">
    <name type="scientific">Entomophthora muscae</name>
    <dbReference type="NCBI Taxonomy" id="34485"/>
    <lineage>
        <taxon>Eukaryota</taxon>
        <taxon>Fungi</taxon>
        <taxon>Fungi incertae sedis</taxon>
        <taxon>Zoopagomycota</taxon>
        <taxon>Entomophthoromycotina</taxon>
        <taxon>Entomophthoromycetes</taxon>
        <taxon>Entomophthorales</taxon>
        <taxon>Entomophthoraceae</taxon>
        <taxon>Entomophthora</taxon>
    </lineage>
</organism>
<accession>A0ACC2SJY0</accession>
<sequence>MKFHIAALISLVTAQAAGLSFGKPSVKADSQPSAQSSQKIVPIVKRGNTVGHYLKEATQATGKIVKDAGKAIAKPFKEPSKTEKFINAVTKPFKEPTKTEIFQKALNKAGDKVFDAVYDGAASANRAAKKAANTAMQAASKSSKKSDKYDQFRAKYSR</sequence>
<dbReference type="EMBL" id="QTSX02005004">
    <property type="protein sequence ID" value="KAJ9062481.1"/>
    <property type="molecule type" value="Genomic_DNA"/>
</dbReference>
<name>A0ACC2SJY0_9FUNG</name>
<keyword evidence="2" id="KW-1185">Reference proteome</keyword>
<evidence type="ECO:0000313" key="1">
    <source>
        <dbReference type="EMBL" id="KAJ9062481.1"/>
    </source>
</evidence>
<dbReference type="Proteomes" id="UP001165960">
    <property type="component" value="Unassembled WGS sequence"/>
</dbReference>
<protein>
    <submittedName>
        <fullName evidence="1">Uncharacterized protein</fullName>
    </submittedName>
</protein>
<evidence type="ECO:0000313" key="2">
    <source>
        <dbReference type="Proteomes" id="UP001165960"/>
    </source>
</evidence>
<proteinExistence type="predicted"/>
<comment type="caution">
    <text evidence="1">The sequence shown here is derived from an EMBL/GenBank/DDBJ whole genome shotgun (WGS) entry which is preliminary data.</text>
</comment>
<gene>
    <name evidence="1" type="ORF">DSO57_1010270</name>
</gene>